<evidence type="ECO:0000313" key="3">
    <source>
        <dbReference type="Proteomes" id="UP000265520"/>
    </source>
</evidence>
<feature type="non-terminal residue" evidence="2">
    <location>
        <position position="56"/>
    </location>
</feature>
<evidence type="ECO:0000256" key="1">
    <source>
        <dbReference type="SAM" id="MobiDB-lite"/>
    </source>
</evidence>
<feature type="compositionally biased region" description="Basic and acidic residues" evidence="1">
    <location>
        <begin position="1"/>
        <end position="14"/>
    </location>
</feature>
<feature type="region of interest" description="Disordered" evidence="1">
    <location>
        <begin position="1"/>
        <end position="20"/>
    </location>
</feature>
<keyword evidence="3" id="KW-1185">Reference proteome</keyword>
<protein>
    <submittedName>
        <fullName evidence="2">Uncharacterized protein</fullName>
    </submittedName>
</protein>
<name>A0A392SF57_9FABA</name>
<dbReference type="Proteomes" id="UP000265520">
    <property type="component" value="Unassembled WGS sequence"/>
</dbReference>
<reference evidence="2 3" key="1">
    <citation type="journal article" date="2018" name="Front. Plant Sci.">
        <title>Red Clover (Trifolium pratense) and Zigzag Clover (T. medium) - A Picture of Genomic Similarities and Differences.</title>
        <authorList>
            <person name="Dluhosova J."/>
            <person name="Istvanek J."/>
            <person name="Nedelnik J."/>
            <person name="Repkova J."/>
        </authorList>
    </citation>
    <scope>NUCLEOTIDE SEQUENCE [LARGE SCALE GENOMIC DNA]</scope>
    <source>
        <strain evidence="3">cv. 10/8</strain>
        <tissue evidence="2">Leaf</tissue>
    </source>
</reference>
<dbReference type="EMBL" id="LXQA010359062">
    <property type="protein sequence ID" value="MCI46545.1"/>
    <property type="molecule type" value="Genomic_DNA"/>
</dbReference>
<proteinExistence type="predicted"/>
<dbReference type="AlphaFoldDB" id="A0A392SF57"/>
<sequence length="56" mass="6475">MLVQRKKEEEHGGGDTHGWVPTSNYKLNSNYFVGLRECLPPSMLIIPLSLVRFKWT</sequence>
<comment type="caution">
    <text evidence="2">The sequence shown here is derived from an EMBL/GenBank/DDBJ whole genome shotgun (WGS) entry which is preliminary data.</text>
</comment>
<accession>A0A392SF57</accession>
<organism evidence="2 3">
    <name type="scientific">Trifolium medium</name>
    <dbReference type="NCBI Taxonomy" id="97028"/>
    <lineage>
        <taxon>Eukaryota</taxon>
        <taxon>Viridiplantae</taxon>
        <taxon>Streptophyta</taxon>
        <taxon>Embryophyta</taxon>
        <taxon>Tracheophyta</taxon>
        <taxon>Spermatophyta</taxon>
        <taxon>Magnoliopsida</taxon>
        <taxon>eudicotyledons</taxon>
        <taxon>Gunneridae</taxon>
        <taxon>Pentapetalae</taxon>
        <taxon>rosids</taxon>
        <taxon>fabids</taxon>
        <taxon>Fabales</taxon>
        <taxon>Fabaceae</taxon>
        <taxon>Papilionoideae</taxon>
        <taxon>50 kb inversion clade</taxon>
        <taxon>NPAAA clade</taxon>
        <taxon>Hologalegina</taxon>
        <taxon>IRL clade</taxon>
        <taxon>Trifolieae</taxon>
        <taxon>Trifolium</taxon>
    </lineage>
</organism>
<evidence type="ECO:0000313" key="2">
    <source>
        <dbReference type="EMBL" id="MCI46545.1"/>
    </source>
</evidence>